<comment type="caution">
    <text evidence="1">The sequence shown here is derived from an EMBL/GenBank/DDBJ whole genome shotgun (WGS) entry which is preliminary data.</text>
</comment>
<gene>
    <name evidence="1" type="ORF">F5144DRAFT_620575</name>
</gene>
<dbReference type="Proteomes" id="UP000724584">
    <property type="component" value="Unassembled WGS sequence"/>
</dbReference>
<keyword evidence="2" id="KW-1185">Reference proteome</keyword>
<organism evidence="1 2">
    <name type="scientific">Chaetomium tenue</name>
    <dbReference type="NCBI Taxonomy" id="1854479"/>
    <lineage>
        <taxon>Eukaryota</taxon>
        <taxon>Fungi</taxon>
        <taxon>Dikarya</taxon>
        <taxon>Ascomycota</taxon>
        <taxon>Pezizomycotina</taxon>
        <taxon>Sordariomycetes</taxon>
        <taxon>Sordariomycetidae</taxon>
        <taxon>Sordariales</taxon>
        <taxon>Chaetomiaceae</taxon>
        <taxon>Chaetomium</taxon>
    </lineage>
</organism>
<dbReference type="EMBL" id="JAGIZQ010000004">
    <property type="protein sequence ID" value="KAH6631491.1"/>
    <property type="molecule type" value="Genomic_DNA"/>
</dbReference>
<protein>
    <submittedName>
        <fullName evidence="1">Uncharacterized protein</fullName>
    </submittedName>
</protein>
<evidence type="ECO:0000313" key="2">
    <source>
        <dbReference type="Proteomes" id="UP000724584"/>
    </source>
</evidence>
<accession>A0ACB7P9G7</accession>
<reference evidence="1 2" key="1">
    <citation type="journal article" date="2021" name="Nat. Commun.">
        <title>Genetic determinants of endophytism in the Arabidopsis root mycobiome.</title>
        <authorList>
            <person name="Mesny F."/>
            <person name="Miyauchi S."/>
            <person name="Thiergart T."/>
            <person name="Pickel B."/>
            <person name="Atanasova L."/>
            <person name="Karlsson M."/>
            <person name="Huettel B."/>
            <person name="Barry K.W."/>
            <person name="Haridas S."/>
            <person name="Chen C."/>
            <person name="Bauer D."/>
            <person name="Andreopoulos W."/>
            <person name="Pangilinan J."/>
            <person name="LaButti K."/>
            <person name="Riley R."/>
            <person name="Lipzen A."/>
            <person name="Clum A."/>
            <person name="Drula E."/>
            <person name="Henrissat B."/>
            <person name="Kohler A."/>
            <person name="Grigoriev I.V."/>
            <person name="Martin F.M."/>
            <person name="Hacquard S."/>
        </authorList>
    </citation>
    <scope>NUCLEOTIDE SEQUENCE [LARGE SCALE GENOMIC DNA]</scope>
    <source>
        <strain evidence="1 2">MPI-SDFR-AT-0079</strain>
    </source>
</reference>
<proteinExistence type="predicted"/>
<sequence>MARTKQTARRTYKPFITWTRFYLPREQEWPAWAVDHDDVHAGPLTDVEGCGKLSLGRMVDNPEQAAYIIRWRTLDDFLSFQSSPACAAFLDNLPSQHADNNNNNPQPPISPIPALNHLTLDTTSPPSQPPPPPPPSRFQILQHATEAATSEASGLVTLTTFLVPHPIDDKYALWQDQLTALNTFCPAGAERLITTRYFWQKGTHVWYWLVGEDGWVWERFGRPAGEGGDHQGVGGGQGTGRAVFCHFFLWSPRHGGVEEYEAAVEKEREVATDPLARESWARAVERVMPPATAWVQERWDVREVPRFFPPEPEFDPEDPEYERELERRMGEFLEGHRSKPEAGERS</sequence>
<evidence type="ECO:0000313" key="1">
    <source>
        <dbReference type="EMBL" id="KAH6631491.1"/>
    </source>
</evidence>
<name>A0ACB7P9G7_9PEZI</name>